<proteinExistence type="predicted"/>
<keyword evidence="2" id="KW-1185">Reference proteome</keyword>
<organism evidence="1 2">
    <name type="scientific">Stylosanthes scabra</name>
    <dbReference type="NCBI Taxonomy" id="79078"/>
    <lineage>
        <taxon>Eukaryota</taxon>
        <taxon>Viridiplantae</taxon>
        <taxon>Streptophyta</taxon>
        <taxon>Embryophyta</taxon>
        <taxon>Tracheophyta</taxon>
        <taxon>Spermatophyta</taxon>
        <taxon>Magnoliopsida</taxon>
        <taxon>eudicotyledons</taxon>
        <taxon>Gunneridae</taxon>
        <taxon>Pentapetalae</taxon>
        <taxon>rosids</taxon>
        <taxon>fabids</taxon>
        <taxon>Fabales</taxon>
        <taxon>Fabaceae</taxon>
        <taxon>Papilionoideae</taxon>
        <taxon>50 kb inversion clade</taxon>
        <taxon>dalbergioids sensu lato</taxon>
        <taxon>Dalbergieae</taxon>
        <taxon>Pterocarpus clade</taxon>
        <taxon>Stylosanthes</taxon>
    </lineage>
</organism>
<comment type="caution">
    <text evidence="1">The sequence shown here is derived from an EMBL/GenBank/DDBJ whole genome shotgun (WGS) entry which is preliminary data.</text>
</comment>
<protein>
    <submittedName>
        <fullName evidence="1">Uncharacterized protein</fullName>
    </submittedName>
</protein>
<dbReference type="Proteomes" id="UP001341840">
    <property type="component" value="Unassembled WGS sequence"/>
</dbReference>
<accession>A0ABU6W6I0</accession>
<evidence type="ECO:0000313" key="1">
    <source>
        <dbReference type="EMBL" id="MED6181011.1"/>
    </source>
</evidence>
<gene>
    <name evidence="1" type="ORF">PIB30_015483</name>
</gene>
<dbReference type="EMBL" id="JASCZI010181285">
    <property type="protein sequence ID" value="MED6181011.1"/>
    <property type="molecule type" value="Genomic_DNA"/>
</dbReference>
<name>A0ABU6W6I0_9FABA</name>
<sequence>MDDCAWMLDGATKKSHVHIELGVQVQVGFKQFVFGKYTIKLQGIDSGSSRVDSLSNLERSYEFLSRSSRFTCGVNLFVFAQRPKLSTSNRFVGSESTPSSRFHKLPRIESIQLIPEPIRFYPDFKINVQNALRIHSPSSESIPKSRNVVLKNEFSEE</sequence>
<reference evidence="1 2" key="1">
    <citation type="journal article" date="2023" name="Plants (Basel)">
        <title>Bridging the Gap: Combining Genomics and Transcriptomics Approaches to Understand Stylosanthes scabra, an Orphan Legume from the Brazilian Caatinga.</title>
        <authorList>
            <person name="Ferreira-Neto J.R.C."/>
            <person name="da Silva M.D."/>
            <person name="Binneck E."/>
            <person name="de Melo N.F."/>
            <person name="da Silva R.H."/>
            <person name="de Melo A.L.T.M."/>
            <person name="Pandolfi V."/>
            <person name="Bustamante F.O."/>
            <person name="Brasileiro-Vidal A.C."/>
            <person name="Benko-Iseppon A.M."/>
        </authorList>
    </citation>
    <scope>NUCLEOTIDE SEQUENCE [LARGE SCALE GENOMIC DNA]</scope>
    <source>
        <tissue evidence="1">Leaves</tissue>
    </source>
</reference>
<evidence type="ECO:0000313" key="2">
    <source>
        <dbReference type="Proteomes" id="UP001341840"/>
    </source>
</evidence>